<dbReference type="Gene3D" id="1.10.340.70">
    <property type="match status" value="1"/>
</dbReference>
<organism evidence="2 3">
    <name type="scientific">Phytophthora megakarya</name>
    <dbReference type="NCBI Taxonomy" id="4795"/>
    <lineage>
        <taxon>Eukaryota</taxon>
        <taxon>Sar</taxon>
        <taxon>Stramenopiles</taxon>
        <taxon>Oomycota</taxon>
        <taxon>Peronosporomycetes</taxon>
        <taxon>Peronosporales</taxon>
        <taxon>Peronosporaceae</taxon>
        <taxon>Phytophthora</taxon>
    </lineage>
</organism>
<dbReference type="InterPro" id="IPR041588">
    <property type="entry name" value="Integrase_H2C2"/>
</dbReference>
<name>A0A225WAJ7_9STRA</name>
<protein>
    <submittedName>
        <fullName evidence="2">Retrotransposon protein, Ty3-gypsy subclass</fullName>
    </submittedName>
</protein>
<evidence type="ECO:0000259" key="1">
    <source>
        <dbReference type="Pfam" id="PF17921"/>
    </source>
</evidence>
<dbReference type="Proteomes" id="UP000198211">
    <property type="component" value="Unassembled WGS sequence"/>
</dbReference>
<dbReference type="AlphaFoldDB" id="A0A225WAJ7"/>
<dbReference type="Pfam" id="PF17921">
    <property type="entry name" value="Integrase_H2C2"/>
    <property type="match status" value="1"/>
</dbReference>
<proteinExistence type="predicted"/>
<dbReference type="OrthoDB" id="8065885at2759"/>
<dbReference type="PANTHER" id="PTHR37984:SF5">
    <property type="entry name" value="PROTEIN NYNRIN-LIKE"/>
    <property type="match status" value="1"/>
</dbReference>
<sequence length="217" mass="24657">MQKTTNRRVSRWFNDLAEFQPQFNAVSILTMSVTATHSAKQLYSTGFRVQEILHSISSGKEVPHYSVNNGKLYYQPCDDVNLLLVIPGNKDLKNRVSCENHGMVAAGHPGYIKTCFGIQKNYYWLKISKYIQLYVNTCKLCQCNKARQTKDPRLLKSLEIPEGKCVDISMDFMAALPRTIAGKGVIKIIVKGLTNRVLQPIRQQQPTILLRCSWSTM</sequence>
<dbReference type="EMBL" id="NBNE01001379">
    <property type="protein sequence ID" value="OWZ14258.1"/>
    <property type="molecule type" value="Genomic_DNA"/>
</dbReference>
<feature type="domain" description="Integrase zinc-binding" evidence="1">
    <location>
        <begin position="90"/>
        <end position="147"/>
    </location>
</feature>
<dbReference type="PANTHER" id="PTHR37984">
    <property type="entry name" value="PROTEIN CBG26694"/>
    <property type="match status" value="1"/>
</dbReference>
<dbReference type="InterPro" id="IPR050951">
    <property type="entry name" value="Retrovirus_Pol_polyprotein"/>
</dbReference>
<comment type="caution">
    <text evidence="2">The sequence shown here is derived from an EMBL/GenBank/DDBJ whole genome shotgun (WGS) entry which is preliminary data.</text>
</comment>
<reference evidence="3" key="1">
    <citation type="submission" date="2017-03" db="EMBL/GenBank/DDBJ databases">
        <title>Phytopthora megakarya and P. palmivora, two closely related causual agents of cacao black pod achieved similar genome size and gene model numbers by different mechanisms.</title>
        <authorList>
            <person name="Ali S."/>
            <person name="Shao J."/>
            <person name="Larry D.J."/>
            <person name="Kronmiller B."/>
            <person name="Shen D."/>
            <person name="Strem M.D."/>
            <person name="Melnick R.L."/>
            <person name="Guiltinan M.J."/>
            <person name="Tyler B.M."/>
            <person name="Meinhardt L.W."/>
            <person name="Bailey B.A."/>
        </authorList>
    </citation>
    <scope>NUCLEOTIDE SEQUENCE [LARGE SCALE GENOMIC DNA]</scope>
    <source>
        <strain evidence="3">zdho120</strain>
    </source>
</reference>
<accession>A0A225WAJ7</accession>
<keyword evidence="3" id="KW-1185">Reference proteome</keyword>
<dbReference type="STRING" id="4795.A0A225WAJ7"/>
<gene>
    <name evidence="2" type="ORF">PHMEG_00012292</name>
</gene>
<evidence type="ECO:0000313" key="2">
    <source>
        <dbReference type="EMBL" id="OWZ14258.1"/>
    </source>
</evidence>
<evidence type="ECO:0000313" key="3">
    <source>
        <dbReference type="Proteomes" id="UP000198211"/>
    </source>
</evidence>